<proteinExistence type="predicted"/>
<accession>A0ABX2TN58</accession>
<keyword evidence="1" id="KW-0472">Membrane</keyword>
<organism evidence="2 3">
    <name type="scientific">Azospirillum oleiclasticum</name>
    <dbReference type="NCBI Taxonomy" id="2735135"/>
    <lineage>
        <taxon>Bacteria</taxon>
        <taxon>Pseudomonadati</taxon>
        <taxon>Pseudomonadota</taxon>
        <taxon>Alphaproteobacteria</taxon>
        <taxon>Rhodospirillales</taxon>
        <taxon>Azospirillaceae</taxon>
        <taxon>Azospirillum</taxon>
    </lineage>
</organism>
<feature type="transmembrane region" description="Helical" evidence="1">
    <location>
        <begin position="7"/>
        <end position="26"/>
    </location>
</feature>
<feature type="transmembrane region" description="Helical" evidence="1">
    <location>
        <begin position="302"/>
        <end position="323"/>
    </location>
</feature>
<dbReference type="RefSeq" id="WP_180286442.1">
    <property type="nucleotide sequence ID" value="NZ_JABFDB010000042.1"/>
</dbReference>
<feature type="transmembrane region" description="Helical" evidence="1">
    <location>
        <begin position="137"/>
        <end position="156"/>
    </location>
</feature>
<feature type="transmembrane region" description="Helical" evidence="1">
    <location>
        <begin position="84"/>
        <end position="106"/>
    </location>
</feature>
<feature type="transmembrane region" description="Helical" evidence="1">
    <location>
        <begin position="335"/>
        <end position="352"/>
    </location>
</feature>
<feature type="transmembrane region" description="Helical" evidence="1">
    <location>
        <begin position="168"/>
        <end position="190"/>
    </location>
</feature>
<keyword evidence="1" id="KW-1133">Transmembrane helix</keyword>
<feature type="transmembrane region" description="Helical" evidence="1">
    <location>
        <begin position="359"/>
        <end position="381"/>
    </location>
</feature>
<dbReference type="Proteomes" id="UP000584642">
    <property type="component" value="Unassembled WGS sequence"/>
</dbReference>
<keyword evidence="3" id="KW-1185">Reference proteome</keyword>
<feature type="transmembrane region" description="Helical" evidence="1">
    <location>
        <begin position="272"/>
        <end position="290"/>
    </location>
</feature>
<sequence>MIRPLQILLAALPVAVTAAVIFAYGVNVPFWDQWELVPLLVKQRDGTLALADLLHQHNEHRMFFPNLIMVGLAPLTGWDIRAELAVSLALALAALGVALAMLRPLLAGAGTALRLWTPFVLSLLLFSLTQWENWLWGWQIQWFLSLLATLGTVLLLDRALAARNPWPALAGAAAAAGVVQFSVASGIMLWPAGLLMILLHPRPRRLPLAAAWVVVAVASCAVFFAGWFRPVIPGSVPPLEVLANPGPLLAYIASYLVSPLVRGDLLGLTPDLYGFLMLAAVLGCAGWLLATGWHERARLLPWLALAAFTGANALVTGLGRVVFGVAQALGSRYVTLGQLFALSAIALGILALRRLPGRVLPRVAGAGLAAVVTGLLLLAGWQSRPYLDARSGQLAAGLACLPAADSAPDACLMLIYPDAGAVRARAAMLRDLGWSGFAGR</sequence>
<reference evidence="2 3" key="1">
    <citation type="submission" date="2020-05" db="EMBL/GenBank/DDBJ databases">
        <title>Azospirillum oleiclasticum sp. nov, a nitrogen-fixing and heavy crude oil-emulsifying bacterium isolated from the crude oil of Yumen Oilfield.</title>
        <authorList>
            <person name="Wu D."/>
            <person name="Cai M."/>
            <person name="Zhang X."/>
        </authorList>
    </citation>
    <scope>NUCLEOTIDE SEQUENCE [LARGE SCALE GENOMIC DNA]</scope>
    <source>
        <strain evidence="2 3">ROY-1-1-2</strain>
    </source>
</reference>
<feature type="transmembrane region" description="Helical" evidence="1">
    <location>
        <begin position="241"/>
        <end position="260"/>
    </location>
</feature>
<keyword evidence="1" id="KW-0812">Transmembrane</keyword>
<evidence type="ECO:0000256" key="1">
    <source>
        <dbReference type="SAM" id="Phobius"/>
    </source>
</evidence>
<comment type="caution">
    <text evidence="2">The sequence shown here is derived from an EMBL/GenBank/DDBJ whole genome shotgun (WGS) entry which is preliminary data.</text>
</comment>
<evidence type="ECO:0000313" key="3">
    <source>
        <dbReference type="Proteomes" id="UP000584642"/>
    </source>
</evidence>
<gene>
    <name evidence="2" type="ORF">HND93_33595</name>
</gene>
<feature type="transmembrane region" description="Helical" evidence="1">
    <location>
        <begin position="113"/>
        <end position="131"/>
    </location>
</feature>
<feature type="transmembrane region" description="Helical" evidence="1">
    <location>
        <begin position="210"/>
        <end position="229"/>
    </location>
</feature>
<evidence type="ECO:0008006" key="4">
    <source>
        <dbReference type="Google" id="ProtNLM"/>
    </source>
</evidence>
<evidence type="ECO:0000313" key="2">
    <source>
        <dbReference type="EMBL" id="NYZ24665.1"/>
    </source>
</evidence>
<dbReference type="EMBL" id="JABFDB010000042">
    <property type="protein sequence ID" value="NYZ24665.1"/>
    <property type="molecule type" value="Genomic_DNA"/>
</dbReference>
<name>A0ABX2TN58_9PROT</name>
<protein>
    <recommendedName>
        <fullName evidence="4">Glycosyltransferase RgtA/B/C/D-like domain-containing protein</fullName>
    </recommendedName>
</protein>